<evidence type="ECO:0000313" key="1">
    <source>
        <dbReference type="EMBL" id="MPV87935.1"/>
    </source>
</evidence>
<proteinExistence type="predicted"/>
<dbReference type="OrthoDB" id="3253436at2"/>
<dbReference type="RefSeq" id="WP_152230560.1">
    <property type="nucleotide sequence ID" value="NZ_BAAAOT010000002.1"/>
</dbReference>
<dbReference type="AlphaFoldDB" id="A0A7J9UTI5"/>
<protein>
    <submittedName>
        <fullName evidence="1">Pyrimidine dimer DNA glycosylase</fullName>
    </submittedName>
</protein>
<reference evidence="1 2" key="1">
    <citation type="submission" date="2019-10" db="EMBL/GenBank/DDBJ databases">
        <title>Georgenia wutianyii sp. nov. and Georgenia yuyongxinii sp. nov. isolated from plateau pika (Ochotona curzoniae) in the Qinghai-Tibet plateau of China.</title>
        <authorList>
            <person name="Tian Z."/>
        </authorList>
    </citation>
    <scope>NUCLEOTIDE SEQUENCE [LARGE SCALE GENOMIC DNA]</scope>
    <source>
        <strain evidence="1 2">JCM 15130</strain>
    </source>
</reference>
<organism evidence="1 2">
    <name type="scientific">Georgenia ruanii</name>
    <dbReference type="NCBI Taxonomy" id="348442"/>
    <lineage>
        <taxon>Bacteria</taxon>
        <taxon>Bacillati</taxon>
        <taxon>Actinomycetota</taxon>
        <taxon>Actinomycetes</taxon>
        <taxon>Micrococcales</taxon>
        <taxon>Bogoriellaceae</taxon>
        <taxon>Georgenia</taxon>
    </lineage>
</organism>
<name>A0A7J9UTI5_9MICO</name>
<sequence>MRIWSLHPRYLDRQGLTACWRESLLAQAVLAGRTRGYRRHSQLERFRAQSDPLAAVGAYLVVVAEEAAGRGYRFDTGRIDRPAAIAPADGADGADRLVGVGPPPVPRVPVTEGQVGHEWGHLAAKLAVRSPERAAAQRAATPAVHPLFVVVPGPVEAWERV</sequence>
<accession>A0A7J9UTI5</accession>
<comment type="caution">
    <text evidence="1">The sequence shown here is derived from an EMBL/GenBank/DDBJ whole genome shotgun (WGS) entry which is preliminary data.</text>
</comment>
<keyword evidence="2" id="KW-1185">Reference proteome</keyword>
<dbReference type="InterPro" id="IPR004260">
    <property type="entry name" value="Pyr-dimer_DNA_glycosylase"/>
</dbReference>
<gene>
    <name evidence="1" type="ORF">GB882_04595</name>
</gene>
<dbReference type="Proteomes" id="UP000429644">
    <property type="component" value="Unassembled WGS sequence"/>
</dbReference>
<dbReference type="EMBL" id="WHPD01001008">
    <property type="protein sequence ID" value="MPV87935.1"/>
    <property type="molecule type" value="Genomic_DNA"/>
</dbReference>
<evidence type="ECO:0000313" key="2">
    <source>
        <dbReference type="Proteomes" id="UP000429644"/>
    </source>
</evidence>
<dbReference type="Pfam" id="PF03013">
    <property type="entry name" value="Pyr_excise"/>
    <property type="match status" value="1"/>
</dbReference>